<dbReference type="InterPro" id="IPR055414">
    <property type="entry name" value="LRR_R13L4/SHOC2-like"/>
</dbReference>
<dbReference type="PRINTS" id="PR00019">
    <property type="entry name" value="LEURICHRPT"/>
</dbReference>
<dbReference type="SMART" id="SM00220">
    <property type="entry name" value="S_TKc"/>
    <property type="match status" value="1"/>
</dbReference>
<dbReference type="FunFam" id="3.80.10.10:FF:001356">
    <property type="entry name" value="Receptor-like protein kinase HSL1"/>
    <property type="match status" value="1"/>
</dbReference>
<keyword evidence="16 21" id="KW-0675">Receptor</keyword>
<dbReference type="FunFam" id="3.80.10.10:FF:000215">
    <property type="entry name" value="Receptor-like protein kinase HSL1"/>
    <property type="match status" value="1"/>
</dbReference>
<feature type="domain" description="Protein kinase" evidence="20">
    <location>
        <begin position="708"/>
        <end position="995"/>
    </location>
</feature>
<keyword evidence="9" id="KW-0732">Signal</keyword>
<dbReference type="InterPro" id="IPR001611">
    <property type="entry name" value="Leu-rich_rpt"/>
</dbReference>
<evidence type="ECO:0000256" key="16">
    <source>
        <dbReference type="ARBA" id="ARBA00023170"/>
    </source>
</evidence>
<evidence type="ECO:0000256" key="4">
    <source>
        <dbReference type="ARBA" id="ARBA00022475"/>
    </source>
</evidence>
<dbReference type="GO" id="GO:0005886">
    <property type="term" value="C:plasma membrane"/>
    <property type="evidence" value="ECO:0007669"/>
    <property type="project" value="UniProtKB-SubCell"/>
</dbReference>
<dbReference type="GO" id="GO:0006952">
    <property type="term" value="P:defense response"/>
    <property type="evidence" value="ECO:0007669"/>
    <property type="project" value="UniProtKB-ARBA"/>
</dbReference>
<dbReference type="SUPFAM" id="SSF52058">
    <property type="entry name" value="L domain-like"/>
    <property type="match status" value="3"/>
</dbReference>
<dbReference type="PaxDb" id="4577-GRMZM2G110685_P01"/>
<dbReference type="InParanoid" id="A0A1D6I257"/>
<dbReference type="InterPro" id="IPR050647">
    <property type="entry name" value="Plant_LRR-RLKs"/>
</dbReference>
<dbReference type="SUPFAM" id="SSF56112">
    <property type="entry name" value="Protein kinase-like (PK-like)"/>
    <property type="match status" value="1"/>
</dbReference>
<dbReference type="FunFam" id="3.80.10.10:FF:000453">
    <property type="entry name" value="Leucine-rich receptor-like protein kinase family protein"/>
    <property type="match status" value="1"/>
</dbReference>
<evidence type="ECO:0000259" key="20">
    <source>
        <dbReference type="PROSITE" id="PS50011"/>
    </source>
</evidence>
<dbReference type="Gene3D" id="3.80.10.10">
    <property type="entry name" value="Ribonuclease Inhibitor"/>
    <property type="match status" value="4"/>
</dbReference>
<dbReference type="IntAct" id="A0A1D6I257">
    <property type="interactions" value="12"/>
</dbReference>
<dbReference type="GO" id="GO:0051707">
    <property type="term" value="P:response to other organism"/>
    <property type="evidence" value="ECO:0007669"/>
    <property type="project" value="UniProtKB-ARBA"/>
</dbReference>
<keyword evidence="15 19" id="KW-0472">Membrane</keyword>
<dbReference type="InterPro" id="IPR008271">
    <property type="entry name" value="Ser/Thr_kinase_AS"/>
</dbReference>
<accession>A0A3L6E0W7</accession>
<dbReference type="Gene3D" id="1.10.510.10">
    <property type="entry name" value="Transferase(Phosphotransferase) domain 1"/>
    <property type="match status" value="1"/>
</dbReference>
<keyword evidence="12 21" id="KW-0418">Kinase</keyword>
<reference evidence="21" key="1">
    <citation type="submission" date="2015-12" db="EMBL/GenBank/DDBJ databases">
        <title>Update maize B73 reference genome by single molecule sequencing technologies.</title>
        <authorList>
            <consortium name="Maize Genome Sequencing Project"/>
            <person name="Ware D."/>
        </authorList>
    </citation>
    <scope>NUCLEOTIDE SEQUENCE [LARGE SCALE GENOMIC DNA]</scope>
    <source>
        <tissue evidence="21">Seedling</tissue>
    </source>
</reference>
<protein>
    <recommendedName>
        <fullName evidence="3">non-specific serine/threonine protein kinase</fullName>
        <ecNumber evidence="3">2.7.11.1</ecNumber>
    </recommendedName>
</protein>
<dbReference type="EMBL" id="CM007650">
    <property type="protein sequence ID" value="ONM54280.1"/>
    <property type="molecule type" value="Genomic_DNA"/>
</dbReference>
<evidence type="ECO:0000256" key="12">
    <source>
        <dbReference type="ARBA" id="ARBA00022777"/>
    </source>
</evidence>
<keyword evidence="8 19" id="KW-0812">Transmembrane</keyword>
<comment type="subcellular location">
    <subcellularLocation>
        <location evidence="1">Cell membrane</location>
        <topology evidence="1">Single-pass type I membrane protein</topology>
    </subcellularLocation>
</comment>
<keyword evidence="13" id="KW-0067">ATP-binding</keyword>
<evidence type="ECO:0000256" key="14">
    <source>
        <dbReference type="ARBA" id="ARBA00022989"/>
    </source>
</evidence>
<evidence type="ECO:0000313" key="21">
    <source>
        <dbReference type="EMBL" id="ONM54280.1"/>
    </source>
</evidence>
<keyword evidence="11" id="KW-0547">Nucleotide-binding</keyword>
<dbReference type="OMA" id="TDQFRPS"/>
<dbReference type="Pfam" id="PF23598">
    <property type="entry name" value="LRR_14"/>
    <property type="match status" value="1"/>
</dbReference>
<evidence type="ECO:0000256" key="11">
    <source>
        <dbReference type="ARBA" id="ARBA00022741"/>
    </source>
</evidence>
<dbReference type="ExpressionAtlas" id="A0A1D6I257">
    <property type="expression patterns" value="baseline and differential"/>
</dbReference>
<keyword evidence="7" id="KW-0808">Transferase</keyword>
<dbReference type="PANTHER" id="PTHR48056">
    <property type="entry name" value="LRR RECEPTOR-LIKE SERINE/THREONINE-PROTEIN KINASE-RELATED"/>
    <property type="match status" value="1"/>
</dbReference>
<keyword evidence="17" id="KW-0325">Glycoprotein</keyword>
<feature type="transmembrane region" description="Helical" evidence="19">
    <location>
        <begin position="43"/>
        <end position="63"/>
    </location>
</feature>
<dbReference type="Pfam" id="PF08263">
    <property type="entry name" value="LRRNT_2"/>
    <property type="match status" value="1"/>
</dbReference>
<evidence type="ECO:0000256" key="8">
    <source>
        <dbReference type="ARBA" id="ARBA00022692"/>
    </source>
</evidence>
<dbReference type="FunCoup" id="A0A1D6I257">
    <property type="interactions" value="956"/>
</dbReference>
<dbReference type="PANTHER" id="PTHR48056:SF70">
    <property type="entry name" value="PROTEIN KINASE DOMAIN-CONTAINING PROTEIN"/>
    <property type="match status" value="1"/>
</dbReference>
<evidence type="ECO:0000256" key="17">
    <source>
        <dbReference type="ARBA" id="ARBA00023180"/>
    </source>
</evidence>
<dbReference type="InterPro" id="IPR032675">
    <property type="entry name" value="LRR_dom_sf"/>
</dbReference>
<sequence length="995" mass="107356">MPRHFHPSNSVTKRQPPPSKTPPHSPRALSTRPPLPVMDATRYILEFLVLLLLLLLPTIAGASSDTKHLIAVRSALRDPTGALAGWDAANRRSSPCRWAHVSCANNSAPAAAVAGIDLYNLTLAGAFPTALCSLRSLEHLDLSANLLEGPLPACVAALPALRHLNLAGNNFSGHVPRSWGAGFRSLAVLNLVQNALSGEFPAFLANLTGLRELQLAYNPFAPSPLPADMLVNLANLRVLFVANCSLTGTIPSSIGKLKNLVNLDLSVNSLSGEIPPSIGNLTSLEQIELFSNQLSGAIPVGLGGLKKLHSLDISMNLLTGEIPEDMFAAPGLVSVHVYQNNLSGHLPMTLGTTPSLSDLRIFGNQLSGPLPAELGKNCPLSFLDTSDNRLSGPIPATLCASGKLEELMLLDNEFEGPIPVELGECRTLVRVRLQSNRLSGPVPPRFWGLPNVGLLEIRENALSGSVDPAISGAKSLSKLLLQDNRFTGTLPAELGTLENLQEFKASNNGFTGPIPRSIVNLSILYNLDLSNNSLSGEIPEDFGRLKKLTQLDLSDNHLSGNIPEELGEIVEINTLDLSHNELSGQLPVQLGNLRLARFNISYNKLSGPIPSFFNGLEYRDSFLGNPGLCYGFCRSNGNSDGRQSKIIKMVVTIIGVSGIILLTGIAWFGYKYRMYKISAAELDDGKSSWVLTSFHKVDFSERAIVNNLDESNVIGQGGAGKVYKVVVGPQGEAMAVKKLWPSGAASKSIDSFKAEVAMLSKVRHRNIVKLACSITNNGSRLLVYEYMANGSLGDVLHSEKRHILDWPMRYKIAVNAAEGLSYLHHDCKPVIVHRDVKSNNILLDAEYGAKIADFGVARTIGDGPATMSMIAGSCGYIAPEYAYTLHVTEKSDIYSFGVVILELVTGKKPLAAEIGEMDLVAWVTAKVEQYGLESVLDQNLDEQFKDEMCMVLKIGLLCVSNLPTKRPSMRSVVMLLLEVKEENKPKLKAVATLPI</sequence>
<evidence type="ECO:0000256" key="6">
    <source>
        <dbReference type="ARBA" id="ARBA00022614"/>
    </source>
</evidence>
<dbReference type="GO" id="GO:0004674">
    <property type="term" value="F:protein serine/threonine kinase activity"/>
    <property type="evidence" value="ECO:0007669"/>
    <property type="project" value="UniProtKB-KW"/>
</dbReference>
<keyword evidence="14 19" id="KW-1133">Transmembrane helix</keyword>
<organism evidence="21">
    <name type="scientific">Zea mays</name>
    <name type="common">Maize</name>
    <dbReference type="NCBI Taxonomy" id="4577"/>
    <lineage>
        <taxon>Eukaryota</taxon>
        <taxon>Viridiplantae</taxon>
        <taxon>Streptophyta</taxon>
        <taxon>Embryophyta</taxon>
        <taxon>Tracheophyta</taxon>
        <taxon>Spermatophyta</taxon>
        <taxon>Magnoliopsida</taxon>
        <taxon>Liliopsida</taxon>
        <taxon>Poales</taxon>
        <taxon>Poaceae</taxon>
        <taxon>PACMAD clade</taxon>
        <taxon>Panicoideae</taxon>
        <taxon>Andropogonodae</taxon>
        <taxon>Andropogoneae</taxon>
        <taxon>Tripsacinae</taxon>
        <taxon>Zea</taxon>
    </lineage>
</organism>
<evidence type="ECO:0000256" key="18">
    <source>
        <dbReference type="SAM" id="MobiDB-lite"/>
    </source>
</evidence>
<dbReference type="InterPro" id="IPR003591">
    <property type="entry name" value="Leu-rich_rpt_typical-subtyp"/>
</dbReference>
<dbReference type="Pfam" id="PF00560">
    <property type="entry name" value="LRR_1"/>
    <property type="match status" value="2"/>
</dbReference>
<evidence type="ECO:0000256" key="1">
    <source>
        <dbReference type="ARBA" id="ARBA00004251"/>
    </source>
</evidence>
<dbReference type="Pfam" id="PF00069">
    <property type="entry name" value="Pkinase"/>
    <property type="match status" value="1"/>
</dbReference>
<dbReference type="SMR" id="A0A1D6I257"/>
<name>A0A1D6I257_MAIZE</name>
<dbReference type="eggNOG" id="ENOG502QQFB">
    <property type="taxonomic scope" value="Eukaryota"/>
</dbReference>
<evidence type="ECO:0000256" key="5">
    <source>
        <dbReference type="ARBA" id="ARBA00022527"/>
    </source>
</evidence>
<dbReference type="SMART" id="SM00369">
    <property type="entry name" value="LRR_TYP"/>
    <property type="match status" value="7"/>
</dbReference>
<proteinExistence type="inferred from homology"/>
<dbReference type="GO" id="GO:0005524">
    <property type="term" value="F:ATP binding"/>
    <property type="evidence" value="ECO:0007669"/>
    <property type="project" value="UniProtKB-KW"/>
</dbReference>
<dbReference type="FunFam" id="1.10.510.10:FF:000400">
    <property type="entry name" value="MDIS1-interacting receptor like kinase 1"/>
    <property type="match status" value="1"/>
</dbReference>
<evidence type="ECO:0000256" key="15">
    <source>
        <dbReference type="ARBA" id="ARBA00023136"/>
    </source>
</evidence>
<gene>
    <name evidence="21" type="ORF">ZEAMMB73_Zm00001d020101</name>
</gene>
<dbReference type="PROSITE" id="PS50011">
    <property type="entry name" value="PROTEIN_KINASE_DOM"/>
    <property type="match status" value="1"/>
</dbReference>
<dbReference type="GO" id="GO:0009791">
    <property type="term" value="P:post-embryonic development"/>
    <property type="evidence" value="ECO:0007669"/>
    <property type="project" value="UniProtKB-ARBA"/>
</dbReference>
<keyword evidence="10" id="KW-0677">Repeat</keyword>
<keyword evidence="6" id="KW-0433">Leucine-rich repeat</keyword>
<accession>A0A1D6I257</accession>
<comment type="similarity">
    <text evidence="2">Belongs to the protein kinase superfamily. Ser/Thr protein kinase family.</text>
</comment>
<evidence type="ECO:0000256" key="13">
    <source>
        <dbReference type="ARBA" id="ARBA00022840"/>
    </source>
</evidence>
<feature type="transmembrane region" description="Helical" evidence="19">
    <location>
        <begin position="649"/>
        <end position="670"/>
    </location>
</feature>
<keyword evidence="4" id="KW-1003">Cell membrane</keyword>
<dbReference type="Pfam" id="PF13855">
    <property type="entry name" value="LRR_8"/>
    <property type="match status" value="2"/>
</dbReference>
<feature type="compositionally biased region" description="Pro residues" evidence="18">
    <location>
        <begin position="15"/>
        <end position="25"/>
    </location>
</feature>
<dbReference type="InterPro" id="IPR013210">
    <property type="entry name" value="LRR_N_plant-typ"/>
</dbReference>
<dbReference type="STRING" id="4577.A0A1D6I257"/>
<evidence type="ECO:0000256" key="7">
    <source>
        <dbReference type="ARBA" id="ARBA00022679"/>
    </source>
</evidence>
<dbReference type="EC" id="2.7.11.1" evidence="3"/>
<evidence type="ECO:0000256" key="9">
    <source>
        <dbReference type="ARBA" id="ARBA00022729"/>
    </source>
</evidence>
<dbReference type="InterPro" id="IPR011009">
    <property type="entry name" value="Kinase-like_dom_sf"/>
</dbReference>
<evidence type="ECO:0000256" key="3">
    <source>
        <dbReference type="ARBA" id="ARBA00012513"/>
    </source>
</evidence>
<evidence type="ECO:0000256" key="10">
    <source>
        <dbReference type="ARBA" id="ARBA00022737"/>
    </source>
</evidence>
<evidence type="ECO:0000256" key="2">
    <source>
        <dbReference type="ARBA" id="ARBA00008684"/>
    </source>
</evidence>
<evidence type="ECO:0000256" key="19">
    <source>
        <dbReference type="SAM" id="Phobius"/>
    </source>
</evidence>
<dbReference type="AlphaFoldDB" id="A0A1D6I257"/>
<feature type="region of interest" description="Disordered" evidence="18">
    <location>
        <begin position="1"/>
        <end position="33"/>
    </location>
</feature>
<keyword evidence="5" id="KW-0723">Serine/threonine-protein kinase</keyword>
<dbReference type="PROSITE" id="PS00108">
    <property type="entry name" value="PROTEIN_KINASE_ST"/>
    <property type="match status" value="1"/>
</dbReference>
<dbReference type="InterPro" id="IPR000719">
    <property type="entry name" value="Prot_kinase_dom"/>
</dbReference>
<dbReference type="Gene3D" id="3.30.200.20">
    <property type="entry name" value="Phosphorylase Kinase, domain 1"/>
    <property type="match status" value="1"/>
</dbReference>